<evidence type="ECO:0000313" key="2">
    <source>
        <dbReference type="Proteomes" id="UP000199820"/>
    </source>
</evidence>
<dbReference type="Proteomes" id="UP000199820">
    <property type="component" value="Unassembled WGS sequence"/>
</dbReference>
<sequence length="144" mass="15831">VPCRSPRVPTRFFPSIYLPHLSRMIPCSYWALACTAVLPSCVTSYVVSVRQARGLPVVSLFPHPASFRSRLAADTLAFGCILPTTGRIRDFHPLETCAAGRTVKRQGFRLIQPETLSFISIGLVYHALLLNGRITLSEVSSGMV</sequence>
<dbReference type="EMBL" id="FOIL01000014">
    <property type="protein sequence ID" value="SET36268.1"/>
    <property type="molecule type" value="Genomic_DNA"/>
</dbReference>
<accession>A0A1I0DUE0</accession>
<reference evidence="1 2" key="1">
    <citation type="submission" date="2016-10" db="EMBL/GenBank/DDBJ databases">
        <authorList>
            <person name="de Groot N.N."/>
        </authorList>
    </citation>
    <scope>NUCLEOTIDE SEQUENCE [LARGE SCALE GENOMIC DNA]</scope>
    <source>
        <strain evidence="1 2">KH1P1</strain>
    </source>
</reference>
<name>A0A1I0DUE0_9FIRM</name>
<proteinExistence type="predicted"/>
<feature type="non-terminal residue" evidence="1">
    <location>
        <position position="1"/>
    </location>
</feature>
<organism evidence="1 2">
    <name type="scientific">[Clostridium] aminophilum</name>
    <dbReference type="NCBI Taxonomy" id="1526"/>
    <lineage>
        <taxon>Bacteria</taxon>
        <taxon>Bacillati</taxon>
        <taxon>Bacillota</taxon>
        <taxon>Clostridia</taxon>
        <taxon>Lachnospirales</taxon>
        <taxon>Lachnospiraceae</taxon>
    </lineage>
</organism>
<dbReference type="AlphaFoldDB" id="A0A1I0DUE0"/>
<protein>
    <submittedName>
        <fullName evidence="1">Uncharacterized protein</fullName>
    </submittedName>
</protein>
<gene>
    <name evidence="1" type="ORF">SAMN04487771_101457</name>
</gene>
<keyword evidence="2" id="KW-1185">Reference proteome</keyword>
<evidence type="ECO:0000313" key="1">
    <source>
        <dbReference type="EMBL" id="SET36268.1"/>
    </source>
</evidence>